<dbReference type="AlphaFoldDB" id="A0AAD0AXD7"/>
<evidence type="ECO:0000313" key="1">
    <source>
        <dbReference type="EMBL" id="ATW70762.1"/>
    </source>
</evidence>
<dbReference type="Gene3D" id="3.30.870.10">
    <property type="entry name" value="Endonuclease Chain A"/>
    <property type="match status" value="1"/>
</dbReference>
<dbReference type="EMBL" id="CP024176">
    <property type="protein sequence ID" value="ATW70762.1"/>
    <property type="molecule type" value="Genomic_DNA"/>
</dbReference>
<evidence type="ECO:0008006" key="2">
    <source>
        <dbReference type="Google" id="ProtNLM"/>
    </source>
</evidence>
<dbReference type="SUPFAM" id="SSF56024">
    <property type="entry name" value="Phospholipase D/nuclease"/>
    <property type="match status" value="1"/>
</dbReference>
<proteinExistence type="predicted"/>
<gene>
    <name evidence="1" type="ORF">YHS_11925</name>
</gene>
<name>A0AAD0AXD7_FAUOS</name>
<sequence length="415" mass="48481">MQKLINSQQISDCLIEDLLSCENYSFAVAWVTDKSAFYENLLKNLDKINIGIIGLDLAGTSPDVLEKLYDKSNIGFRQNVYSVFHPKTHVFNFGDYAHVYMGSSNLTSGGLGKNTEMNLRVKVATDSELYQEVMAEVLSYKYHTISNDGFTEEFFEEYRNRYEARQLFDRSLLNSDIDELVESLHDVKECVITDLDWQSYAERVENEFFQEDGRAFEERLDLLDTVKNLFKKYGSLKNMSIEDQRIIVGISLKGDVDYYKYRGWFGTLQSIGQLMGYYNSKGEHYSQNAIEAISNAIDIIPLEGEVTEEQFKQYIKAIFPVLKYDSEKSNSTAFFSRFLTLKRPDLFVSLNGANKEILEWQYGENYKHYSNYWKMMEWLKESEWYLVGDKNHSAWKYRMAFVDSLAYSYTNQDYL</sequence>
<organism evidence="1">
    <name type="scientific">Faucicola osloensis</name>
    <name type="common">Moraxella osloensis</name>
    <dbReference type="NCBI Taxonomy" id="34062"/>
    <lineage>
        <taxon>Bacteria</taxon>
        <taxon>Pseudomonadati</taxon>
        <taxon>Pseudomonadota</taxon>
        <taxon>Gammaproteobacteria</taxon>
        <taxon>Moraxellales</taxon>
        <taxon>Moraxellaceae</taxon>
        <taxon>Faucicola</taxon>
    </lineage>
</organism>
<accession>A0AAD0AXD7</accession>
<protein>
    <recommendedName>
        <fullName evidence="2">Phospholipase D-like domain-containing protein</fullName>
    </recommendedName>
</protein>
<reference evidence="1" key="1">
    <citation type="submission" date="2017-11" db="EMBL/GenBank/DDBJ databases">
        <title>Complete Genome Sequence from Moraxella oslensis YHS isolated from human skin.</title>
        <authorList>
            <person name="Lee K."/>
            <person name="Lim J.Y."/>
            <person name="Hwang I."/>
        </authorList>
    </citation>
    <scope>NUCLEOTIDE SEQUENCE</scope>
    <source>
        <strain evidence="1">YHS</strain>
    </source>
</reference>